<dbReference type="AlphaFoldDB" id="A0A7N0VAQ0"/>
<accession>A0A7N0VAQ0</accession>
<evidence type="ECO:0000313" key="2">
    <source>
        <dbReference type="EnsemblPlants" id="Kaladp0344s0003.1.v1.1"/>
    </source>
</evidence>
<proteinExistence type="predicted"/>
<protein>
    <submittedName>
        <fullName evidence="2">Uncharacterized protein</fullName>
    </submittedName>
</protein>
<organism evidence="2 3">
    <name type="scientific">Kalanchoe fedtschenkoi</name>
    <name type="common">Lavender scallops</name>
    <name type="synonym">South American air plant</name>
    <dbReference type="NCBI Taxonomy" id="63787"/>
    <lineage>
        <taxon>Eukaryota</taxon>
        <taxon>Viridiplantae</taxon>
        <taxon>Streptophyta</taxon>
        <taxon>Embryophyta</taxon>
        <taxon>Tracheophyta</taxon>
        <taxon>Spermatophyta</taxon>
        <taxon>Magnoliopsida</taxon>
        <taxon>eudicotyledons</taxon>
        <taxon>Gunneridae</taxon>
        <taxon>Pentapetalae</taxon>
        <taxon>Saxifragales</taxon>
        <taxon>Crassulaceae</taxon>
        <taxon>Kalanchoe</taxon>
    </lineage>
</organism>
<feature type="region of interest" description="Disordered" evidence="1">
    <location>
        <begin position="87"/>
        <end position="188"/>
    </location>
</feature>
<dbReference type="Gramene" id="Kaladp0344s0003.1.v1.1">
    <property type="protein sequence ID" value="Kaladp0344s0003.1.v1.1"/>
    <property type="gene ID" value="Kaladp0344s0003.v1.1"/>
</dbReference>
<dbReference type="Proteomes" id="UP000594263">
    <property type="component" value="Unplaced"/>
</dbReference>
<sequence>MRPYRVDKISFRVSINSHHPPSLPHPSVFTKPTHCLYPISLLLLLSYASPNPATGPPDAATSSARTTSPSSLCAHCISKIRRIPSTVAVNAPPDSPPPFPLQSDPKGNPIQLRSARSGPYNVIRVSSKSRRQIYASRNPSRDPRTEPSNSLNHPSPYLLPKVRTPPEPQLRGRGSRANLRVSGSPGEQISRRRLHGWLEKKFVVRPIKRD</sequence>
<name>A0A7N0VAQ0_KALFE</name>
<evidence type="ECO:0000256" key="1">
    <source>
        <dbReference type="SAM" id="MobiDB-lite"/>
    </source>
</evidence>
<evidence type="ECO:0000313" key="3">
    <source>
        <dbReference type="Proteomes" id="UP000594263"/>
    </source>
</evidence>
<dbReference type="EnsemblPlants" id="Kaladp0344s0003.1.v1.1">
    <property type="protein sequence ID" value="Kaladp0344s0003.1.v1.1"/>
    <property type="gene ID" value="Kaladp0344s0003.v1.1"/>
</dbReference>
<keyword evidence="3" id="KW-1185">Reference proteome</keyword>
<reference evidence="2" key="1">
    <citation type="submission" date="2021-01" db="UniProtKB">
        <authorList>
            <consortium name="EnsemblPlants"/>
        </authorList>
    </citation>
    <scope>IDENTIFICATION</scope>
</reference>